<feature type="compositionally biased region" description="Basic and acidic residues" evidence="1">
    <location>
        <begin position="303"/>
        <end position="324"/>
    </location>
</feature>
<organism evidence="2 3">
    <name type="scientific">Spizellomyces punctatus (strain DAOM BR117)</name>
    <dbReference type="NCBI Taxonomy" id="645134"/>
    <lineage>
        <taxon>Eukaryota</taxon>
        <taxon>Fungi</taxon>
        <taxon>Fungi incertae sedis</taxon>
        <taxon>Chytridiomycota</taxon>
        <taxon>Chytridiomycota incertae sedis</taxon>
        <taxon>Chytridiomycetes</taxon>
        <taxon>Spizellomycetales</taxon>
        <taxon>Spizellomycetaceae</taxon>
        <taxon>Spizellomyces</taxon>
    </lineage>
</organism>
<evidence type="ECO:0000313" key="2">
    <source>
        <dbReference type="EMBL" id="KNC97103.1"/>
    </source>
</evidence>
<feature type="compositionally biased region" description="Basic and acidic residues" evidence="1">
    <location>
        <begin position="331"/>
        <end position="349"/>
    </location>
</feature>
<feature type="compositionally biased region" description="Polar residues" evidence="1">
    <location>
        <begin position="264"/>
        <end position="275"/>
    </location>
</feature>
<feature type="compositionally biased region" description="Polar residues" evidence="1">
    <location>
        <begin position="180"/>
        <end position="189"/>
    </location>
</feature>
<dbReference type="InParanoid" id="A0A0L0H8X5"/>
<dbReference type="VEuPathDB" id="FungiDB:SPPG_07498"/>
<sequence>MLSLFALADRKVSPSTRGKRTKPKSSTSPPERLRSDDSITPTRRRRARPAIDPIVLANLSHRKLQTERHRASCDMHRVVLIQNLLKRVYRTWSGLMGRPVKVLSAGNVFDDIASERPVRALAGLGGIGRRGKMRSSSARMADISKRALIRTKKLVTDDKTANPRDSGYSSDSSSDEETEQLPNAKQSTPRILHPGRTVKKKPDEDEDDEIPLGNLPFAQSGPKPVISQPPPRITGASPAHQSTSRPVAVTSAPTLRARRAPTAQKSSLRIVSTSLESDDSLDAPPKPAPMSAVRPKPSMTLIEKMELQEKSRLATLQKEVKEDQSNLPKEQPNKGDGRESEPIHQERPMLQDCSKPLISDPNQHPIPPPRRSSISDLTRLETHTPPKPSAKTNESADTNRAVHHMQPVPPAPPVSFKPSTIAPRKRRSLGLLKTALLRRAKPSSTPALNVLFIATAVESGEWKTRSEDRSPTLPTTPKYEFIPRTDFQSEPNLTTALEPLEPEVSYNLPISATLEEPESPSSPSRYSIDSIETYVSHMSRVTIATIDLDFDAMSFEEEVFQQFTMSTMDADKGITNLGSAIVRERNLDEPNADIGFLETAFDLGWEIRL</sequence>
<feature type="region of interest" description="Disordered" evidence="1">
    <location>
        <begin position="1"/>
        <end position="51"/>
    </location>
</feature>
<dbReference type="OrthoDB" id="2158913at2759"/>
<accession>A0A0L0H8X5</accession>
<dbReference type="RefSeq" id="XP_016605143.1">
    <property type="nucleotide sequence ID" value="XM_016755661.1"/>
</dbReference>
<dbReference type="GeneID" id="27690708"/>
<feature type="compositionally biased region" description="Low complexity" evidence="1">
    <location>
        <begin position="252"/>
        <end position="263"/>
    </location>
</feature>
<protein>
    <submittedName>
        <fullName evidence="2">Uncharacterized protein</fullName>
    </submittedName>
</protein>
<evidence type="ECO:0000313" key="3">
    <source>
        <dbReference type="Proteomes" id="UP000053201"/>
    </source>
</evidence>
<name>A0A0L0H8X5_SPIPD</name>
<reference evidence="2 3" key="1">
    <citation type="submission" date="2009-08" db="EMBL/GenBank/DDBJ databases">
        <title>The Genome Sequence of Spizellomyces punctatus strain DAOM BR117.</title>
        <authorList>
            <consortium name="The Broad Institute Genome Sequencing Platform"/>
            <person name="Russ C."/>
            <person name="Cuomo C."/>
            <person name="Shea T."/>
            <person name="Young S.K."/>
            <person name="Zeng Q."/>
            <person name="Koehrsen M."/>
            <person name="Haas B."/>
            <person name="Borodovsky M."/>
            <person name="Guigo R."/>
            <person name="Alvarado L."/>
            <person name="Berlin A."/>
            <person name="Bochicchio J."/>
            <person name="Borenstein D."/>
            <person name="Chapman S."/>
            <person name="Chen Z."/>
            <person name="Engels R."/>
            <person name="Freedman E."/>
            <person name="Gellesch M."/>
            <person name="Goldberg J."/>
            <person name="Griggs A."/>
            <person name="Gujja S."/>
            <person name="Heiman D."/>
            <person name="Hepburn T."/>
            <person name="Howarth C."/>
            <person name="Jen D."/>
            <person name="Larson L."/>
            <person name="Lewis B."/>
            <person name="Mehta T."/>
            <person name="Park D."/>
            <person name="Pearson M."/>
            <person name="Roberts A."/>
            <person name="Saif S."/>
            <person name="Shenoy N."/>
            <person name="Sisk P."/>
            <person name="Stolte C."/>
            <person name="Sykes S."/>
            <person name="Thomson T."/>
            <person name="Walk T."/>
            <person name="White J."/>
            <person name="Yandava C."/>
            <person name="Burger G."/>
            <person name="Gray M.W."/>
            <person name="Holland P.W.H."/>
            <person name="King N."/>
            <person name="Lang F.B.F."/>
            <person name="Roger A.J."/>
            <person name="Ruiz-Trillo I."/>
            <person name="Lander E."/>
            <person name="Nusbaum C."/>
        </authorList>
    </citation>
    <scope>NUCLEOTIDE SEQUENCE [LARGE SCALE GENOMIC DNA]</scope>
    <source>
        <strain evidence="2 3">DAOM BR117</strain>
    </source>
</reference>
<dbReference type="AlphaFoldDB" id="A0A0L0H8X5"/>
<proteinExistence type="predicted"/>
<feature type="region of interest" description="Disordered" evidence="1">
    <location>
        <begin position="154"/>
        <end position="422"/>
    </location>
</feature>
<dbReference type="Proteomes" id="UP000053201">
    <property type="component" value="Unassembled WGS sequence"/>
</dbReference>
<evidence type="ECO:0000256" key="1">
    <source>
        <dbReference type="SAM" id="MobiDB-lite"/>
    </source>
</evidence>
<gene>
    <name evidence="2" type="ORF">SPPG_07498</name>
</gene>
<keyword evidence="3" id="KW-1185">Reference proteome</keyword>
<dbReference type="EMBL" id="KQ257465">
    <property type="protein sequence ID" value="KNC97103.1"/>
    <property type="molecule type" value="Genomic_DNA"/>
</dbReference>